<sequence length="82" mass="9528">MNLLNYAHFRLTLRVRKIGCDNMDETRLIKFVSLYLEERIPPDCAEIARVALMGLVKEMMNRGVEKVINDFLVEDEAQVELS</sequence>
<evidence type="ECO:0000313" key="1">
    <source>
        <dbReference type="EMBL" id="BBD71846.1"/>
    </source>
</evidence>
<reference evidence="1" key="3">
    <citation type="journal article" date="2019" name="BMC Res. Notes">
        <title>Complete genome sequence of the Sulfodiicoccus acidiphilus strain HS-1T, the first crenarchaeon that lacks polB3, isolated from an acidic hot spring in Ohwaku-dani, Hakone, Japan.</title>
        <authorList>
            <person name="Sakai H.D."/>
            <person name="Kurosawa N."/>
        </authorList>
    </citation>
    <scope>NUCLEOTIDE SEQUENCE</scope>
    <source>
        <strain evidence="1">HS-1</strain>
    </source>
</reference>
<evidence type="ECO:0000313" key="2">
    <source>
        <dbReference type="EMBL" id="GGU02425.1"/>
    </source>
</evidence>
<dbReference type="EMBL" id="BMQS01000022">
    <property type="protein sequence ID" value="GGU02425.1"/>
    <property type="molecule type" value="Genomic_DNA"/>
</dbReference>
<reference evidence="3" key="2">
    <citation type="submission" date="2018-04" db="EMBL/GenBank/DDBJ databases">
        <title>Complete genome sequence of Sulfodiicoccus acidiphilus strain HS-1.</title>
        <authorList>
            <person name="Sakai H.D."/>
            <person name="Kurosawa N."/>
        </authorList>
    </citation>
    <scope>NUCLEOTIDE SEQUENCE [LARGE SCALE GENOMIC DNA]</scope>
    <source>
        <strain evidence="3">HS-1</strain>
    </source>
</reference>
<evidence type="ECO:0000313" key="3">
    <source>
        <dbReference type="Proteomes" id="UP000276741"/>
    </source>
</evidence>
<dbReference type="KEGG" id="sacd:HS1genome_0235"/>
<reference evidence="2" key="4">
    <citation type="submission" date="2020-09" db="EMBL/GenBank/DDBJ databases">
        <authorList>
            <person name="Sun Q."/>
            <person name="Ohkuma M."/>
        </authorList>
    </citation>
    <scope>NUCLEOTIDE SEQUENCE</scope>
    <source>
        <strain evidence="2">JCM 31740</strain>
    </source>
</reference>
<dbReference type="AlphaFoldDB" id="A0A348B0Z4"/>
<dbReference type="Proteomes" id="UP000616143">
    <property type="component" value="Unassembled WGS sequence"/>
</dbReference>
<protein>
    <submittedName>
        <fullName evidence="1">Uncharacterized protein</fullName>
    </submittedName>
</protein>
<dbReference type="EMBL" id="AP018553">
    <property type="protein sequence ID" value="BBD71846.1"/>
    <property type="molecule type" value="Genomic_DNA"/>
</dbReference>
<accession>A0A348B0Z4</accession>
<proteinExistence type="predicted"/>
<dbReference type="Proteomes" id="UP000276741">
    <property type="component" value="Chromosome"/>
</dbReference>
<gene>
    <name evidence="2" type="ORF">GCM10007116_19360</name>
    <name evidence="1" type="ORF">HS1genome_0235</name>
</gene>
<reference evidence="2" key="1">
    <citation type="journal article" date="2014" name="Int. J. Syst. Evol. Microbiol.">
        <title>Complete genome sequence of Corynebacterium casei LMG S-19264T (=DSM 44701T), isolated from a smear-ripened cheese.</title>
        <authorList>
            <consortium name="US DOE Joint Genome Institute (JGI-PGF)"/>
            <person name="Walter F."/>
            <person name="Albersmeier A."/>
            <person name="Kalinowski J."/>
            <person name="Ruckert C."/>
        </authorList>
    </citation>
    <scope>NUCLEOTIDE SEQUENCE</scope>
    <source>
        <strain evidence="2">JCM 31740</strain>
    </source>
</reference>
<keyword evidence="3" id="KW-1185">Reference proteome</keyword>
<organism evidence="1 3">
    <name type="scientific">Sulfodiicoccus acidiphilus</name>
    <dbReference type="NCBI Taxonomy" id="1670455"/>
    <lineage>
        <taxon>Archaea</taxon>
        <taxon>Thermoproteota</taxon>
        <taxon>Thermoprotei</taxon>
        <taxon>Sulfolobales</taxon>
        <taxon>Sulfolobaceae</taxon>
        <taxon>Sulfodiicoccus</taxon>
    </lineage>
</organism>
<name>A0A348B0Z4_9CREN</name>